<protein>
    <recommendedName>
        <fullName evidence="3">DRBM domain-containing protein</fullName>
    </recommendedName>
</protein>
<dbReference type="Proteomes" id="UP000663870">
    <property type="component" value="Unassembled WGS sequence"/>
</dbReference>
<sequence length="224" mass="25523">MNTSWKNSLQEYCQKHKILLPNYRIKNQSGPPRSLKFQVEVEVDGHCDIGDNLCPTKKEAEQLAAKRAMEYLLVRNECSVSHSPTSIAINTDEHSEPPPPPYSQVILADSMNDFPNQYTDIENFIATKVEEFNGRIRKISIPIAIGTPIVGIMRDAFSDFDRPYLWPYLIFGGTILLSGLIQFGIPVLKRRKERHQQLTKHQLQLGVLSFSKQNLSASEQQQQL</sequence>
<dbReference type="SUPFAM" id="SSF54768">
    <property type="entry name" value="dsRNA-binding domain-like"/>
    <property type="match status" value="1"/>
</dbReference>
<evidence type="ECO:0000256" key="2">
    <source>
        <dbReference type="SAM" id="Phobius"/>
    </source>
</evidence>
<name>A0A814GTM9_9BILA</name>
<dbReference type="Gene3D" id="3.30.160.20">
    <property type="match status" value="1"/>
</dbReference>
<evidence type="ECO:0000256" key="1">
    <source>
        <dbReference type="PROSITE-ProRule" id="PRU00266"/>
    </source>
</evidence>
<keyword evidence="2" id="KW-0812">Transmembrane</keyword>
<evidence type="ECO:0000313" key="4">
    <source>
        <dbReference type="EMBL" id="CAF1001209.1"/>
    </source>
</evidence>
<keyword evidence="1" id="KW-0694">RNA-binding</keyword>
<evidence type="ECO:0000259" key="3">
    <source>
        <dbReference type="PROSITE" id="PS50137"/>
    </source>
</evidence>
<keyword evidence="2" id="KW-0472">Membrane</keyword>
<proteinExistence type="predicted"/>
<keyword evidence="5" id="KW-1185">Reference proteome</keyword>
<accession>A0A814GTM9</accession>
<comment type="caution">
    <text evidence="4">The sequence shown here is derived from an EMBL/GenBank/DDBJ whole genome shotgun (WGS) entry which is preliminary data.</text>
</comment>
<dbReference type="Pfam" id="PF00035">
    <property type="entry name" value="dsrm"/>
    <property type="match status" value="1"/>
</dbReference>
<dbReference type="GO" id="GO:0003723">
    <property type="term" value="F:RNA binding"/>
    <property type="evidence" value="ECO:0007669"/>
    <property type="project" value="UniProtKB-UniRule"/>
</dbReference>
<dbReference type="PROSITE" id="PS50137">
    <property type="entry name" value="DS_RBD"/>
    <property type="match status" value="1"/>
</dbReference>
<dbReference type="AlphaFoldDB" id="A0A814GTM9"/>
<keyword evidence="2" id="KW-1133">Transmembrane helix</keyword>
<dbReference type="SMART" id="SM00358">
    <property type="entry name" value="DSRM"/>
    <property type="match status" value="1"/>
</dbReference>
<dbReference type="InterPro" id="IPR014720">
    <property type="entry name" value="dsRBD_dom"/>
</dbReference>
<organism evidence="4 5">
    <name type="scientific">Rotaria sordida</name>
    <dbReference type="NCBI Taxonomy" id="392033"/>
    <lineage>
        <taxon>Eukaryota</taxon>
        <taxon>Metazoa</taxon>
        <taxon>Spiralia</taxon>
        <taxon>Gnathifera</taxon>
        <taxon>Rotifera</taxon>
        <taxon>Eurotatoria</taxon>
        <taxon>Bdelloidea</taxon>
        <taxon>Philodinida</taxon>
        <taxon>Philodinidae</taxon>
        <taxon>Rotaria</taxon>
    </lineage>
</organism>
<dbReference type="CDD" id="cd10845">
    <property type="entry name" value="DSRM_RNAse_III_family"/>
    <property type="match status" value="1"/>
</dbReference>
<evidence type="ECO:0000313" key="5">
    <source>
        <dbReference type="Proteomes" id="UP000663870"/>
    </source>
</evidence>
<dbReference type="EMBL" id="CAJNOL010000314">
    <property type="protein sequence ID" value="CAF1001209.1"/>
    <property type="molecule type" value="Genomic_DNA"/>
</dbReference>
<feature type="domain" description="DRBM" evidence="3">
    <location>
        <begin position="4"/>
        <end position="74"/>
    </location>
</feature>
<reference evidence="4" key="1">
    <citation type="submission" date="2021-02" db="EMBL/GenBank/DDBJ databases">
        <authorList>
            <person name="Nowell W R."/>
        </authorList>
    </citation>
    <scope>NUCLEOTIDE SEQUENCE</scope>
</reference>
<gene>
    <name evidence="4" type="ORF">JXQ802_LOCUS14184</name>
</gene>
<feature type="transmembrane region" description="Helical" evidence="2">
    <location>
        <begin position="165"/>
        <end position="188"/>
    </location>
</feature>